<name>A0A3D8H5Q4_9GAMM</name>
<dbReference type="Proteomes" id="UP000256431">
    <property type="component" value="Unassembled WGS sequence"/>
</dbReference>
<accession>A0A3D8H5Q4</accession>
<sequence length="594" mass="68724">MSSNQSSFKLPVGIDKETGSLRRIDEVSRGLGCNCLCPGCKTLLIARKGELKAHHFAHHTPPPESTLSCAESALHKWAKNIVAKQRTWSLRAEHFVPKAWTTRLGETLASHDEWWSPFSDNSFIIKDTMEEYDFGDWKPDVLLVGQFRGVETRIAVEIKVSHPVDEAKLKKVRKSDIDLLEIELNPDLMLDGVLTEAALEKEILDHKNQLWLHTPLASRLKSKHDLEFEEQVARPVLADHDRKFEEFGQILTGQDFEVPECRLYDFPDDLHRGTFSFFSDGKSIDLAIGKEIVSRRKTYPVARTEVLLDRIRLHLIVQGGKTHPIDLILRSVRTDTEISRKPLENTSTLALLVEPKNDPELWLQTNRLEWIFSRRRSRVIRDLRTHLNTRLREIKQRERQAEERRYEAATKLTEQIIRLSNVYQQSEPDWSRSHRDRFIEAREIARAFGDGPYGGNGLSDRTTHDWIFGVPGQQWKTILAAEMILRPDVDDLIKFKSLRFFLRKNRLTMHRALSSLWKLEEGPKVFENQTRHLDRTIELPTVGSALHHWLSHLAEVQPNLISKIGRFNKGFRWISGQRERLLADAKGFLENGGR</sequence>
<reference evidence="2 3" key="1">
    <citation type="submission" date="2018-08" db="EMBL/GenBank/DDBJ databases">
        <title>Genome sequence of Marinobacter flavimaris KCTC 12185.</title>
        <authorList>
            <person name="Chun J."/>
            <person name="Kim B.-Y."/>
            <person name="Choi S.-B."/>
            <person name="Kwak M.-J."/>
        </authorList>
    </citation>
    <scope>NUCLEOTIDE SEQUENCE [LARGE SCALE GENOMIC DNA]</scope>
    <source>
        <strain evidence="2 3">KCTC 12185</strain>
    </source>
</reference>
<evidence type="ECO:0000313" key="2">
    <source>
        <dbReference type="EMBL" id="RDU42073.1"/>
    </source>
</evidence>
<protein>
    <recommendedName>
        <fullName evidence="4">Competence protein CoiA</fullName>
    </recommendedName>
</protein>
<evidence type="ECO:0008006" key="4">
    <source>
        <dbReference type="Google" id="ProtNLM"/>
    </source>
</evidence>
<proteinExistence type="predicted"/>
<dbReference type="RefSeq" id="WP_104270348.1">
    <property type="nucleotide sequence ID" value="NZ_PSSW01000002.1"/>
</dbReference>
<evidence type="ECO:0000256" key="1">
    <source>
        <dbReference type="SAM" id="Coils"/>
    </source>
</evidence>
<dbReference type="AlphaFoldDB" id="A0A3D8H5Q4"/>
<comment type="caution">
    <text evidence="2">The sequence shown here is derived from an EMBL/GenBank/DDBJ whole genome shotgun (WGS) entry which is preliminary data.</text>
</comment>
<gene>
    <name evidence="2" type="ORF">DXI23_07140</name>
</gene>
<organism evidence="2 3">
    <name type="scientific">Marinobacter flavimaris</name>
    <dbReference type="NCBI Taxonomy" id="262076"/>
    <lineage>
        <taxon>Bacteria</taxon>
        <taxon>Pseudomonadati</taxon>
        <taxon>Pseudomonadota</taxon>
        <taxon>Gammaproteobacteria</taxon>
        <taxon>Pseudomonadales</taxon>
        <taxon>Marinobacteraceae</taxon>
        <taxon>Marinobacter</taxon>
    </lineage>
</organism>
<keyword evidence="3" id="KW-1185">Reference proteome</keyword>
<feature type="coiled-coil region" evidence="1">
    <location>
        <begin position="384"/>
        <end position="412"/>
    </location>
</feature>
<keyword evidence="1" id="KW-0175">Coiled coil</keyword>
<dbReference type="EMBL" id="QRDH01000002">
    <property type="protein sequence ID" value="RDU42073.1"/>
    <property type="molecule type" value="Genomic_DNA"/>
</dbReference>
<evidence type="ECO:0000313" key="3">
    <source>
        <dbReference type="Proteomes" id="UP000256431"/>
    </source>
</evidence>